<accession>A0A2J7TBU2</accession>
<evidence type="ECO:0000313" key="2">
    <source>
        <dbReference type="Proteomes" id="UP000236286"/>
    </source>
</evidence>
<name>A0A2J7TBU2_METSI</name>
<protein>
    <submittedName>
        <fullName evidence="1">Uncharacterized protein</fullName>
    </submittedName>
</protein>
<dbReference type="Proteomes" id="UP000236286">
    <property type="component" value="Unassembled WGS sequence"/>
</dbReference>
<dbReference type="EMBL" id="PDZR01000043">
    <property type="protein sequence ID" value="PNG24233.1"/>
    <property type="molecule type" value="Genomic_DNA"/>
</dbReference>
<reference evidence="1 2" key="1">
    <citation type="submission" date="2017-10" db="EMBL/GenBank/DDBJ databases">
        <title>Genome announcement of Methylocella silvestris TVC from permafrost.</title>
        <authorList>
            <person name="Wang J."/>
            <person name="Geng K."/>
            <person name="Ul-Haque F."/>
            <person name="Crombie A.T."/>
            <person name="Street L.E."/>
            <person name="Wookey P.A."/>
            <person name="Murrell J.C."/>
            <person name="Pratscher J."/>
        </authorList>
    </citation>
    <scope>NUCLEOTIDE SEQUENCE [LARGE SCALE GENOMIC DNA]</scope>
    <source>
        <strain evidence="1 2">TVC</strain>
    </source>
</reference>
<gene>
    <name evidence="1" type="ORF">CR492_19795</name>
</gene>
<comment type="caution">
    <text evidence="1">The sequence shown here is derived from an EMBL/GenBank/DDBJ whole genome shotgun (WGS) entry which is preliminary data.</text>
</comment>
<proteinExistence type="predicted"/>
<organism evidence="1 2">
    <name type="scientific">Methylocella silvestris</name>
    <dbReference type="NCBI Taxonomy" id="199596"/>
    <lineage>
        <taxon>Bacteria</taxon>
        <taxon>Pseudomonadati</taxon>
        <taxon>Pseudomonadota</taxon>
        <taxon>Alphaproteobacteria</taxon>
        <taxon>Hyphomicrobiales</taxon>
        <taxon>Beijerinckiaceae</taxon>
        <taxon>Methylocella</taxon>
    </lineage>
</organism>
<dbReference type="AlphaFoldDB" id="A0A2J7TBU2"/>
<evidence type="ECO:0000313" key="1">
    <source>
        <dbReference type="EMBL" id="PNG24233.1"/>
    </source>
</evidence>
<sequence length="398" mass="44281">MTSQPIGEGGHLWSIIVSENDVEPYKLRDLSRSPESWFWALMLRPIDRRFANHLRLWSRHFKRSFGDFISTSHLVISRGGSTSQTGVPANLLLTSEDYQARLGLQGLEIGDYPHDHLRALTPKGAFSRLFAGRIVLIPRHMNEVLYIEEPIAFVSTFNALYTEDSRVMDRSAIAAMKGIARYLTSDVARYLYALFGKTRILDSARLEKSDLESVPFPFTNLADVELQRLEAMDQNAITAFFAQKVGLDAAFVQAVTEYKLFRRGYEDAQVPAFALGPPDAEIVGHYQSMLFSRLADHFGAATNFECRVQQPSTSEHFALMSIQIGQSDATGAALIAEPLFDAIKANMGFNPHARIVFDAAASRVSVAKPWTRVAWTVEQAFADARGISEEVLRSGAAA</sequence>